<evidence type="ECO:0000256" key="4">
    <source>
        <dbReference type="ARBA" id="ARBA00022448"/>
    </source>
</evidence>
<evidence type="ECO:0000256" key="6">
    <source>
        <dbReference type="ARBA" id="ARBA00022519"/>
    </source>
</evidence>
<keyword evidence="12" id="KW-1185">Reference proteome</keyword>
<evidence type="ECO:0000256" key="2">
    <source>
        <dbReference type="ARBA" id="ARBA00007208"/>
    </source>
</evidence>
<keyword evidence="5" id="KW-1003">Cell membrane</keyword>
<protein>
    <recommendedName>
        <fullName evidence="3">Type II secretion system protein N</fullName>
    </recommendedName>
    <alternativeName>
        <fullName evidence="10">General secretion pathway protein N</fullName>
    </alternativeName>
</protein>
<evidence type="ECO:0000313" key="12">
    <source>
        <dbReference type="Proteomes" id="UP000000639"/>
    </source>
</evidence>
<dbReference type="EMBL" id="CP000510">
    <property type="protein sequence ID" value="ABM01981.1"/>
    <property type="molecule type" value="Genomic_DNA"/>
</dbReference>
<dbReference type="InterPro" id="IPR022792">
    <property type="entry name" value="T2SS_protein-GspN"/>
</dbReference>
<gene>
    <name evidence="11" type="ordered locus">Ping_0107</name>
</gene>
<dbReference type="Pfam" id="PF01203">
    <property type="entry name" value="T2SSN"/>
    <property type="match status" value="1"/>
</dbReference>
<dbReference type="GO" id="GO:0015627">
    <property type="term" value="C:type II protein secretion system complex"/>
    <property type="evidence" value="ECO:0007669"/>
    <property type="project" value="InterPro"/>
</dbReference>
<evidence type="ECO:0000313" key="11">
    <source>
        <dbReference type="EMBL" id="ABM01981.1"/>
    </source>
</evidence>
<keyword evidence="8" id="KW-0653">Protein transport</keyword>
<accession>A1SR66</accession>
<dbReference type="GO" id="GO:0015628">
    <property type="term" value="P:protein secretion by the type II secretion system"/>
    <property type="evidence" value="ECO:0007669"/>
    <property type="project" value="InterPro"/>
</dbReference>
<reference evidence="11 12" key="1">
    <citation type="submission" date="2007-01" db="EMBL/GenBank/DDBJ databases">
        <title>Complete sequence of Psychromonas ingrahamii 37.</title>
        <authorList>
            <consortium name="US DOE Joint Genome Institute"/>
            <person name="Copeland A."/>
            <person name="Lucas S."/>
            <person name="Lapidus A."/>
            <person name="Barry K."/>
            <person name="Detter J.C."/>
            <person name="Glavina del Rio T."/>
            <person name="Hammon N."/>
            <person name="Israni S."/>
            <person name="Dalin E."/>
            <person name="Tice H."/>
            <person name="Pitluck S."/>
            <person name="Thompson L.S."/>
            <person name="Brettin T."/>
            <person name="Bruce D."/>
            <person name="Han C."/>
            <person name="Tapia R."/>
            <person name="Schmutz J."/>
            <person name="Larimer F."/>
            <person name="Land M."/>
            <person name="Hauser L."/>
            <person name="Kyrpides N."/>
            <person name="Ivanova N."/>
            <person name="Staley J."/>
            <person name="Richardson P."/>
        </authorList>
    </citation>
    <scope>NUCLEOTIDE SEQUENCE [LARGE SCALE GENOMIC DNA]</scope>
    <source>
        <strain evidence="11 12">37</strain>
    </source>
</reference>
<name>A1SR66_PSYIN</name>
<keyword evidence="4" id="KW-0813">Transport</keyword>
<evidence type="ECO:0000256" key="10">
    <source>
        <dbReference type="ARBA" id="ARBA00030772"/>
    </source>
</evidence>
<keyword evidence="9" id="KW-0472">Membrane</keyword>
<evidence type="ECO:0000256" key="5">
    <source>
        <dbReference type="ARBA" id="ARBA00022475"/>
    </source>
</evidence>
<comment type="subcellular location">
    <subcellularLocation>
        <location evidence="1">Cell inner membrane</location>
    </subcellularLocation>
</comment>
<dbReference type="STRING" id="357804.Ping_0107"/>
<comment type="similarity">
    <text evidence="2">Belongs to the GSP N family.</text>
</comment>
<evidence type="ECO:0000256" key="1">
    <source>
        <dbReference type="ARBA" id="ARBA00004533"/>
    </source>
</evidence>
<dbReference type="KEGG" id="pin:Ping_0107"/>
<evidence type="ECO:0000256" key="8">
    <source>
        <dbReference type="ARBA" id="ARBA00022927"/>
    </source>
</evidence>
<organism evidence="11 12">
    <name type="scientific">Psychromonas ingrahamii (strain DSM 17664 / CCUG 51855 / 37)</name>
    <dbReference type="NCBI Taxonomy" id="357804"/>
    <lineage>
        <taxon>Bacteria</taxon>
        <taxon>Pseudomonadati</taxon>
        <taxon>Pseudomonadota</taxon>
        <taxon>Gammaproteobacteria</taxon>
        <taxon>Alteromonadales</taxon>
        <taxon>Psychromonadaceae</taxon>
        <taxon>Psychromonas</taxon>
    </lineage>
</organism>
<dbReference type="Proteomes" id="UP000000639">
    <property type="component" value="Chromosome"/>
</dbReference>
<keyword evidence="6" id="KW-0997">Cell inner membrane</keyword>
<dbReference type="RefSeq" id="WP_011768540.1">
    <property type="nucleotide sequence ID" value="NC_008709.1"/>
</dbReference>
<dbReference type="eggNOG" id="ENOG5032RTB">
    <property type="taxonomic scope" value="Bacteria"/>
</dbReference>
<evidence type="ECO:0000256" key="9">
    <source>
        <dbReference type="ARBA" id="ARBA00023136"/>
    </source>
</evidence>
<dbReference type="OrthoDB" id="6118198at2"/>
<sequence>MKIKFIIFFVSFYLVALLATLPATALLRFIPQNTGLQIAGVSGSAWQGEAALLSYNKKLNLQRVSWDVDWFALAALQIKLNVKFNNGQNAMSGKGFVKLGLSGLAIENVLLDLSAQELLSYADLPIPVEASGDITLVIKEASQGEPYCDTLDGFFVWKNAGINSDLGKIDLTTMNINLSCDKGNAVAILQQESEQLSSNINILLQQGGAYRLVGTVKGSNKLSPDINQALSFLGPKDASGATVVRFNGRL</sequence>
<dbReference type="HOGENOM" id="CLU_092754_1_0_6"/>
<evidence type="ECO:0000256" key="7">
    <source>
        <dbReference type="ARBA" id="ARBA00022692"/>
    </source>
</evidence>
<dbReference type="GO" id="GO:0005886">
    <property type="term" value="C:plasma membrane"/>
    <property type="evidence" value="ECO:0007669"/>
    <property type="project" value="UniProtKB-SubCell"/>
</dbReference>
<evidence type="ECO:0000256" key="3">
    <source>
        <dbReference type="ARBA" id="ARBA00021563"/>
    </source>
</evidence>
<proteinExistence type="inferred from homology"/>
<keyword evidence="7" id="KW-0812">Transmembrane</keyword>
<dbReference type="AlphaFoldDB" id="A1SR66"/>